<keyword evidence="2 4" id="KW-0863">Zinc-finger</keyword>
<organism evidence="6 7">
    <name type="scientific">Stereum hirsutum (strain FP-91666)</name>
    <name type="common">White-rot fungus</name>
    <dbReference type="NCBI Taxonomy" id="721885"/>
    <lineage>
        <taxon>Eukaryota</taxon>
        <taxon>Fungi</taxon>
        <taxon>Dikarya</taxon>
        <taxon>Basidiomycota</taxon>
        <taxon>Agaricomycotina</taxon>
        <taxon>Agaricomycetes</taxon>
        <taxon>Russulales</taxon>
        <taxon>Stereaceae</taxon>
        <taxon>Stereum</taxon>
    </lineage>
</organism>
<dbReference type="GO" id="GO:0008270">
    <property type="term" value="F:zinc ion binding"/>
    <property type="evidence" value="ECO:0007669"/>
    <property type="project" value="UniProtKB-KW"/>
</dbReference>
<dbReference type="OMA" id="CAHPRIN"/>
<evidence type="ECO:0000256" key="1">
    <source>
        <dbReference type="ARBA" id="ARBA00022723"/>
    </source>
</evidence>
<reference evidence="7" key="1">
    <citation type="journal article" date="2012" name="Science">
        <title>The Paleozoic origin of enzymatic lignin decomposition reconstructed from 31 fungal genomes.</title>
        <authorList>
            <person name="Floudas D."/>
            <person name="Binder M."/>
            <person name="Riley R."/>
            <person name="Barry K."/>
            <person name="Blanchette R.A."/>
            <person name="Henrissat B."/>
            <person name="Martinez A.T."/>
            <person name="Otillar R."/>
            <person name="Spatafora J.W."/>
            <person name="Yadav J.S."/>
            <person name="Aerts A."/>
            <person name="Benoit I."/>
            <person name="Boyd A."/>
            <person name="Carlson A."/>
            <person name="Copeland A."/>
            <person name="Coutinho P.M."/>
            <person name="de Vries R.P."/>
            <person name="Ferreira P."/>
            <person name="Findley K."/>
            <person name="Foster B."/>
            <person name="Gaskell J."/>
            <person name="Glotzer D."/>
            <person name="Gorecki P."/>
            <person name="Heitman J."/>
            <person name="Hesse C."/>
            <person name="Hori C."/>
            <person name="Igarashi K."/>
            <person name="Jurgens J.A."/>
            <person name="Kallen N."/>
            <person name="Kersten P."/>
            <person name="Kohler A."/>
            <person name="Kuees U."/>
            <person name="Kumar T.K.A."/>
            <person name="Kuo A."/>
            <person name="LaButti K."/>
            <person name="Larrondo L.F."/>
            <person name="Lindquist E."/>
            <person name="Ling A."/>
            <person name="Lombard V."/>
            <person name="Lucas S."/>
            <person name="Lundell T."/>
            <person name="Martin R."/>
            <person name="McLaughlin D.J."/>
            <person name="Morgenstern I."/>
            <person name="Morin E."/>
            <person name="Murat C."/>
            <person name="Nagy L.G."/>
            <person name="Nolan M."/>
            <person name="Ohm R.A."/>
            <person name="Patyshakuliyeva A."/>
            <person name="Rokas A."/>
            <person name="Ruiz-Duenas F.J."/>
            <person name="Sabat G."/>
            <person name="Salamov A."/>
            <person name="Samejima M."/>
            <person name="Schmutz J."/>
            <person name="Slot J.C."/>
            <person name="St John F."/>
            <person name="Stenlid J."/>
            <person name="Sun H."/>
            <person name="Sun S."/>
            <person name="Syed K."/>
            <person name="Tsang A."/>
            <person name="Wiebenga A."/>
            <person name="Young D."/>
            <person name="Pisabarro A."/>
            <person name="Eastwood D.C."/>
            <person name="Martin F."/>
            <person name="Cullen D."/>
            <person name="Grigoriev I.V."/>
            <person name="Hibbett D.S."/>
        </authorList>
    </citation>
    <scope>NUCLEOTIDE SEQUENCE [LARGE SCALE GENOMIC DNA]</scope>
    <source>
        <strain evidence="7">FP-91666</strain>
    </source>
</reference>
<dbReference type="InterPro" id="IPR002893">
    <property type="entry name" value="Znf_MYND"/>
</dbReference>
<dbReference type="Gene3D" id="6.10.140.2220">
    <property type="match status" value="1"/>
</dbReference>
<gene>
    <name evidence="6" type="ORF">STEHIDRAFT_105340</name>
</gene>
<dbReference type="Pfam" id="PF01753">
    <property type="entry name" value="zf-MYND"/>
    <property type="match status" value="1"/>
</dbReference>
<sequence length="397" mass="45380">MNATTEVMNKLFRDRDFYSFGKAMAPLIIKVEYLLLTAAWPEAEARRTGFPCRTYQEAWPLGAKAIRERGVPEETYLADILDVKYLMSLGQEDESRAMAASLTEKHPNVPFFYYVASLREEDMQLGLQYAKKGLKCPGLTPYVRFNLLYCTLYNAFQISQDKLRFASTASAQTIAEGFAYARSSIEDAETYMREAPPDCRWLRPIIYMWIQNLLLLRGHELTLKSPELVEAKRRLKLADKTSLLLNQRLNRSFGRMTSLVFLERMGDAWAEWGPIVTEWQESVAVFESSLPPPVDVPNDDSEEGYLAWSERVNNAVAAEGSNGDDTSWRKAMAEVGKFTSAEWDSLVEMNRCAWCRTPSVVLKKCRGQCSTKYCDKTCQKQDWPSHKKVCEDYNGTI</sequence>
<dbReference type="GeneID" id="18794734"/>
<keyword evidence="1" id="KW-0479">Metal-binding</keyword>
<dbReference type="AlphaFoldDB" id="R7RXZ1"/>
<name>R7RXZ1_STEHR</name>
<dbReference type="RefSeq" id="XP_007310420.1">
    <property type="nucleotide sequence ID" value="XM_007310358.1"/>
</dbReference>
<evidence type="ECO:0000256" key="2">
    <source>
        <dbReference type="ARBA" id="ARBA00022771"/>
    </source>
</evidence>
<dbReference type="eggNOG" id="ENOG502SKH3">
    <property type="taxonomic scope" value="Eukaryota"/>
</dbReference>
<dbReference type="PROSITE" id="PS50865">
    <property type="entry name" value="ZF_MYND_2"/>
    <property type="match status" value="1"/>
</dbReference>
<evidence type="ECO:0000256" key="4">
    <source>
        <dbReference type="PROSITE-ProRule" id="PRU00134"/>
    </source>
</evidence>
<evidence type="ECO:0000259" key="5">
    <source>
        <dbReference type="PROSITE" id="PS50865"/>
    </source>
</evidence>
<keyword evidence="3" id="KW-0862">Zinc</keyword>
<keyword evidence="7" id="KW-1185">Reference proteome</keyword>
<dbReference type="OrthoDB" id="341421at2759"/>
<accession>R7RXZ1</accession>
<dbReference type="KEGG" id="shs:STEHIDRAFT_105340"/>
<feature type="domain" description="MYND-type" evidence="5">
    <location>
        <begin position="352"/>
        <end position="390"/>
    </location>
</feature>
<protein>
    <recommendedName>
        <fullName evidence="5">MYND-type domain-containing protein</fullName>
    </recommendedName>
</protein>
<dbReference type="EMBL" id="JH687398">
    <property type="protein sequence ID" value="EIM80276.1"/>
    <property type="molecule type" value="Genomic_DNA"/>
</dbReference>
<evidence type="ECO:0000313" key="6">
    <source>
        <dbReference type="EMBL" id="EIM80276.1"/>
    </source>
</evidence>
<dbReference type="Proteomes" id="UP000053927">
    <property type="component" value="Unassembled WGS sequence"/>
</dbReference>
<proteinExistence type="predicted"/>
<evidence type="ECO:0000256" key="3">
    <source>
        <dbReference type="ARBA" id="ARBA00022833"/>
    </source>
</evidence>
<dbReference type="SUPFAM" id="SSF144232">
    <property type="entry name" value="HIT/MYND zinc finger-like"/>
    <property type="match status" value="1"/>
</dbReference>
<evidence type="ECO:0000313" key="7">
    <source>
        <dbReference type="Proteomes" id="UP000053927"/>
    </source>
</evidence>